<feature type="compositionally biased region" description="Acidic residues" evidence="2">
    <location>
        <begin position="170"/>
        <end position="184"/>
    </location>
</feature>
<gene>
    <name evidence="4" type="ORF">FGADI_12065</name>
</gene>
<evidence type="ECO:0000313" key="5">
    <source>
        <dbReference type="Proteomes" id="UP000604273"/>
    </source>
</evidence>
<dbReference type="Proteomes" id="UP000604273">
    <property type="component" value="Unassembled WGS sequence"/>
</dbReference>
<protein>
    <recommendedName>
        <fullName evidence="3">Cyclic nucleotide-binding domain-containing protein</fullName>
    </recommendedName>
</protein>
<evidence type="ECO:0000259" key="3">
    <source>
        <dbReference type="PROSITE" id="PS50042"/>
    </source>
</evidence>
<feature type="compositionally biased region" description="Polar residues" evidence="2">
    <location>
        <begin position="376"/>
        <end position="390"/>
    </location>
</feature>
<evidence type="ECO:0000313" key="4">
    <source>
        <dbReference type="EMBL" id="KAF4945279.1"/>
    </source>
</evidence>
<accession>A0A8H4ST07</accession>
<feature type="coiled-coil region" evidence="1">
    <location>
        <begin position="211"/>
        <end position="287"/>
    </location>
</feature>
<dbReference type="PROSITE" id="PS50042">
    <property type="entry name" value="CNMP_BINDING_3"/>
    <property type="match status" value="1"/>
</dbReference>
<evidence type="ECO:0000256" key="2">
    <source>
        <dbReference type="SAM" id="MobiDB-lite"/>
    </source>
</evidence>
<keyword evidence="5" id="KW-1185">Reference proteome</keyword>
<reference evidence="4" key="2">
    <citation type="submission" date="2020-05" db="EMBL/GenBank/DDBJ databases">
        <authorList>
            <person name="Kim H.-S."/>
            <person name="Proctor R.H."/>
            <person name="Brown D.W."/>
        </authorList>
    </citation>
    <scope>NUCLEOTIDE SEQUENCE</scope>
    <source>
        <strain evidence="4">NRRL 45417</strain>
    </source>
</reference>
<comment type="caution">
    <text evidence="4">The sequence shown here is derived from an EMBL/GenBank/DDBJ whole genome shotgun (WGS) entry which is preliminary data.</text>
</comment>
<feature type="region of interest" description="Disordered" evidence="2">
    <location>
        <begin position="307"/>
        <end position="402"/>
    </location>
</feature>
<sequence>MSEQEERCDANVMFRPRNWSKEDALRALDAEFWCRNEANYEKTFNPGESTIREGDPGYEFWLQLRAKIHLYFEAAAAFPDCKGDRHPMTRETIEKALAAVRAFYGDKHVLVDGERVHWEQTLPDKADWIVDRFCSPFNGWNSLLAQAASILGLISWLDIMDPVDWTETSVEGDDVPVQEEDEDNASIKDDDTPMKGNDTSAKNYETLLYVMAEFDNKQRQQRDEFDELQSKVEHLNKERETQQTSLEGLKNDYHRLKEKSDEQFKEVEQLRSTVAGLEAEVGKLRKHSDEQEKLHKKHLEEVLELSSMSKTSMEDQNLDGAATIDSDGVTSSRFEIPDPGPSSSLDHRRVWLKRNAPETSLSGTSNPMRRKFITGTPKSSATIRPNQNLFGSDGRSRTDTRR</sequence>
<organism evidence="4 5">
    <name type="scientific">Fusarium gaditjirri</name>
    <dbReference type="NCBI Taxonomy" id="282569"/>
    <lineage>
        <taxon>Eukaryota</taxon>
        <taxon>Fungi</taxon>
        <taxon>Dikarya</taxon>
        <taxon>Ascomycota</taxon>
        <taxon>Pezizomycotina</taxon>
        <taxon>Sordariomycetes</taxon>
        <taxon>Hypocreomycetidae</taxon>
        <taxon>Hypocreales</taxon>
        <taxon>Nectriaceae</taxon>
        <taxon>Fusarium</taxon>
        <taxon>Fusarium nisikadoi species complex</taxon>
    </lineage>
</organism>
<proteinExistence type="predicted"/>
<evidence type="ECO:0000256" key="1">
    <source>
        <dbReference type="SAM" id="Coils"/>
    </source>
</evidence>
<feature type="compositionally biased region" description="Polar residues" evidence="2">
    <location>
        <begin position="357"/>
        <end position="367"/>
    </location>
</feature>
<reference evidence="4" key="1">
    <citation type="journal article" date="2020" name="BMC Genomics">
        <title>Correction to: Identification and distribution of gene clusters required for synthesis of sphingolipid metabolism inhibitors in diverse species of the filamentous fungus Fusarium.</title>
        <authorList>
            <person name="Kim H.S."/>
            <person name="Lohmar J.M."/>
            <person name="Busman M."/>
            <person name="Brown D.W."/>
            <person name="Naumann T.A."/>
            <person name="Divon H.H."/>
            <person name="Lysoe E."/>
            <person name="Uhlig S."/>
            <person name="Proctor R.H."/>
        </authorList>
    </citation>
    <scope>NUCLEOTIDE SEQUENCE</scope>
    <source>
        <strain evidence="4">NRRL 45417</strain>
    </source>
</reference>
<dbReference type="InterPro" id="IPR000595">
    <property type="entry name" value="cNMP-bd_dom"/>
</dbReference>
<dbReference type="OrthoDB" id="5102222at2759"/>
<name>A0A8H4ST07_9HYPO</name>
<dbReference type="AlphaFoldDB" id="A0A8H4ST07"/>
<dbReference type="EMBL" id="JABFAI010000374">
    <property type="protein sequence ID" value="KAF4945279.1"/>
    <property type="molecule type" value="Genomic_DNA"/>
</dbReference>
<feature type="domain" description="Cyclic nucleotide-binding" evidence="3">
    <location>
        <begin position="37"/>
        <end position="71"/>
    </location>
</feature>
<keyword evidence="1" id="KW-0175">Coiled coil</keyword>
<feature type="region of interest" description="Disordered" evidence="2">
    <location>
        <begin position="168"/>
        <end position="200"/>
    </location>
</feature>